<evidence type="ECO:0000313" key="6">
    <source>
        <dbReference type="EMBL" id="GEK16332.1"/>
    </source>
</evidence>
<reference evidence="6 7" key="1">
    <citation type="submission" date="2019-07" db="EMBL/GenBank/DDBJ databases">
        <title>Whole genome shotgun sequence of Cellulomonas persica NBRC 101101.</title>
        <authorList>
            <person name="Hosoyama A."/>
            <person name="Uohara A."/>
            <person name="Ohji S."/>
            <person name="Ichikawa N."/>
        </authorList>
    </citation>
    <scope>NUCLEOTIDE SEQUENCE [LARGE SCALE GENOMIC DNA]</scope>
    <source>
        <strain evidence="6 7">NBRC 101101</strain>
    </source>
</reference>
<name>A0A510UNV8_9CELL</name>
<evidence type="ECO:0000256" key="2">
    <source>
        <dbReference type="ARBA" id="ARBA00022741"/>
    </source>
</evidence>
<feature type="domain" description="ABC transporter" evidence="5">
    <location>
        <begin position="3"/>
        <end position="252"/>
    </location>
</feature>
<dbReference type="GO" id="GO:0005524">
    <property type="term" value="F:ATP binding"/>
    <property type="evidence" value="ECO:0007669"/>
    <property type="project" value="UniProtKB-KW"/>
</dbReference>
<keyword evidence="1" id="KW-0813">Transport</keyword>
<dbReference type="EMBL" id="BJUA01000001">
    <property type="protein sequence ID" value="GEK16332.1"/>
    <property type="molecule type" value="Genomic_DNA"/>
</dbReference>
<dbReference type="FunFam" id="3.40.50.300:FF:000134">
    <property type="entry name" value="Iron-enterobactin ABC transporter ATP-binding protein"/>
    <property type="match status" value="1"/>
</dbReference>
<comment type="caution">
    <text evidence="6">The sequence shown here is derived from an EMBL/GenBank/DDBJ whole genome shotgun (WGS) entry which is preliminary data.</text>
</comment>
<dbReference type="CDD" id="cd03214">
    <property type="entry name" value="ABC_Iron-Siderophores_B12_Hemin"/>
    <property type="match status" value="1"/>
</dbReference>
<dbReference type="Gene3D" id="3.40.50.300">
    <property type="entry name" value="P-loop containing nucleotide triphosphate hydrolases"/>
    <property type="match status" value="1"/>
</dbReference>
<dbReference type="InterPro" id="IPR003593">
    <property type="entry name" value="AAA+_ATPase"/>
</dbReference>
<dbReference type="Proteomes" id="UP000321386">
    <property type="component" value="Unassembled WGS sequence"/>
</dbReference>
<dbReference type="SMART" id="SM00382">
    <property type="entry name" value="AAA"/>
    <property type="match status" value="1"/>
</dbReference>
<dbReference type="RefSeq" id="WP_146804656.1">
    <property type="nucleotide sequence ID" value="NZ_BJUA01000001.1"/>
</dbReference>
<evidence type="ECO:0000313" key="7">
    <source>
        <dbReference type="Proteomes" id="UP000321386"/>
    </source>
</evidence>
<gene>
    <name evidence="6" type="ORF">CPE01_00650</name>
</gene>
<dbReference type="PROSITE" id="PS50893">
    <property type="entry name" value="ABC_TRANSPORTER_2"/>
    <property type="match status" value="1"/>
</dbReference>
<dbReference type="NCBIfam" id="TIGR03873">
    <property type="entry name" value="F420-0_ABC_ATP"/>
    <property type="match status" value="1"/>
</dbReference>
<keyword evidence="2" id="KW-0547">Nucleotide-binding</keyword>
<dbReference type="Pfam" id="PF00005">
    <property type="entry name" value="ABC_tran"/>
    <property type="match status" value="1"/>
</dbReference>
<dbReference type="AlphaFoldDB" id="A0A510UNV8"/>
<dbReference type="PANTHER" id="PTHR42794">
    <property type="entry name" value="HEMIN IMPORT ATP-BINDING PROTEIN HMUV"/>
    <property type="match status" value="1"/>
</dbReference>
<evidence type="ECO:0000259" key="5">
    <source>
        <dbReference type="PROSITE" id="PS50893"/>
    </source>
</evidence>
<dbReference type="GO" id="GO:0016887">
    <property type="term" value="F:ATP hydrolysis activity"/>
    <property type="evidence" value="ECO:0007669"/>
    <property type="project" value="InterPro"/>
</dbReference>
<dbReference type="PANTHER" id="PTHR42794:SF1">
    <property type="entry name" value="HEMIN IMPORT ATP-BINDING PROTEIN HMUV"/>
    <property type="match status" value="1"/>
</dbReference>
<evidence type="ECO:0000256" key="4">
    <source>
        <dbReference type="ARBA" id="ARBA00022967"/>
    </source>
</evidence>
<keyword evidence="4" id="KW-1278">Translocase</keyword>
<proteinExistence type="predicted"/>
<dbReference type="OrthoDB" id="5296765at2"/>
<organism evidence="6 7">
    <name type="scientific">Cellulomonas persica</name>
    <dbReference type="NCBI Taxonomy" id="76861"/>
    <lineage>
        <taxon>Bacteria</taxon>
        <taxon>Bacillati</taxon>
        <taxon>Actinomycetota</taxon>
        <taxon>Actinomycetes</taxon>
        <taxon>Micrococcales</taxon>
        <taxon>Cellulomonadaceae</taxon>
        <taxon>Cellulomonas</taxon>
    </lineage>
</organism>
<evidence type="ECO:0000256" key="1">
    <source>
        <dbReference type="ARBA" id="ARBA00022448"/>
    </source>
</evidence>
<dbReference type="InterPro" id="IPR003439">
    <property type="entry name" value="ABC_transporter-like_ATP-bd"/>
</dbReference>
<accession>A0A510UNV8</accession>
<evidence type="ECO:0000256" key="3">
    <source>
        <dbReference type="ARBA" id="ARBA00022840"/>
    </source>
</evidence>
<dbReference type="InterPro" id="IPR027417">
    <property type="entry name" value="P-loop_NTPase"/>
</dbReference>
<keyword evidence="3 6" id="KW-0067">ATP-binding</keyword>
<protein>
    <submittedName>
        <fullName evidence="6">ABC transporter ATP-binding protein</fullName>
    </submittedName>
</protein>
<sequence>MELTIAGVGARLGGRWVVDGVDATPPDGALTGLLGPNGAGKTTLLRLVAGILPPDAGAVLVPGDEAATARPQAAGSPATPEHVPVHMLDRRRRARRVALLEQESSATVPLTVREVVALGRIPFRTLWGSDPDDAAVDRALAAATAEHLADRAWSTLSGGERQRVHIARALAQQPELLLLDEPTNHLDVSAQLSLLAFVRDLGVTTVAALHDLNLAAAFCAHVLVLNHGRLVAAGPPAEVLTPELLREVYDVDAAVLTHPVTGRPVIALSDTGPDRSR</sequence>
<dbReference type="SUPFAM" id="SSF52540">
    <property type="entry name" value="P-loop containing nucleoside triphosphate hydrolases"/>
    <property type="match status" value="1"/>
</dbReference>
<dbReference type="InterPro" id="IPR022286">
    <property type="entry name" value="ABC_trnsptr_F420-0_ATP-bd_pred"/>
</dbReference>
<keyword evidence="7" id="KW-1185">Reference proteome</keyword>